<dbReference type="InterPro" id="IPR050266">
    <property type="entry name" value="AB_hydrolase_sf"/>
</dbReference>
<gene>
    <name evidence="2" type="ORF">SAMN04488058_10962</name>
</gene>
<reference evidence="3" key="1">
    <citation type="submission" date="2016-10" db="EMBL/GenBank/DDBJ databases">
        <authorList>
            <person name="Varghese N."/>
            <person name="Submissions S."/>
        </authorList>
    </citation>
    <scope>NUCLEOTIDE SEQUENCE [LARGE SCALE GENOMIC DNA]</scope>
    <source>
        <strain evidence="3">CGMCC 1.10218</strain>
    </source>
</reference>
<dbReference type="InterPro" id="IPR000073">
    <property type="entry name" value="AB_hydrolase_1"/>
</dbReference>
<dbReference type="Proteomes" id="UP000199223">
    <property type="component" value="Unassembled WGS sequence"/>
</dbReference>
<dbReference type="EMBL" id="FNZA01000009">
    <property type="protein sequence ID" value="SEJ49539.1"/>
    <property type="molecule type" value="Genomic_DNA"/>
</dbReference>
<dbReference type="STRING" id="856736.SAMN04488058_10962"/>
<protein>
    <submittedName>
        <fullName evidence="2">Pimeloyl-ACP methyl ester carboxylesterase</fullName>
    </submittedName>
</protein>
<organism evidence="2 3">
    <name type="scientific">Deinococcus reticulitermitis</name>
    <dbReference type="NCBI Taxonomy" id="856736"/>
    <lineage>
        <taxon>Bacteria</taxon>
        <taxon>Thermotogati</taxon>
        <taxon>Deinococcota</taxon>
        <taxon>Deinococci</taxon>
        <taxon>Deinococcales</taxon>
        <taxon>Deinococcaceae</taxon>
        <taxon>Deinococcus</taxon>
    </lineage>
</organism>
<evidence type="ECO:0000313" key="2">
    <source>
        <dbReference type="EMBL" id="SEJ49539.1"/>
    </source>
</evidence>
<feature type="domain" description="AB hydrolase-1" evidence="1">
    <location>
        <begin position="31"/>
        <end position="249"/>
    </location>
</feature>
<name>A0A1H6Z7T8_9DEIO</name>
<dbReference type="AlphaFoldDB" id="A0A1H6Z7T8"/>
<dbReference type="PANTHER" id="PTHR43798">
    <property type="entry name" value="MONOACYLGLYCEROL LIPASE"/>
    <property type="match status" value="1"/>
</dbReference>
<accession>A0A1H6Z7T8</accession>
<dbReference type="GO" id="GO:0016020">
    <property type="term" value="C:membrane"/>
    <property type="evidence" value="ECO:0007669"/>
    <property type="project" value="TreeGrafter"/>
</dbReference>
<dbReference type="SUPFAM" id="SSF53474">
    <property type="entry name" value="alpha/beta-Hydrolases"/>
    <property type="match status" value="1"/>
</dbReference>
<dbReference type="OrthoDB" id="135231at2"/>
<proteinExistence type="predicted"/>
<dbReference type="PANTHER" id="PTHR43798:SF33">
    <property type="entry name" value="HYDROLASE, PUTATIVE (AFU_ORTHOLOGUE AFUA_2G14860)-RELATED"/>
    <property type="match status" value="1"/>
</dbReference>
<evidence type="ECO:0000313" key="3">
    <source>
        <dbReference type="Proteomes" id="UP000199223"/>
    </source>
</evidence>
<dbReference type="Gene3D" id="3.40.50.1820">
    <property type="entry name" value="alpha/beta hydrolase"/>
    <property type="match status" value="1"/>
</dbReference>
<evidence type="ECO:0000259" key="1">
    <source>
        <dbReference type="Pfam" id="PF12697"/>
    </source>
</evidence>
<keyword evidence="3" id="KW-1185">Reference proteome</keyword>
<sequence>MSPSSPAFPVIAGIPLEVVWHGPRPAEAPTLVFLHEGLGCVKMWRDFPARLAEAAGCGALVYSRAGYGQSGPATLPRPTRYLHDEGLSVLPELLEALGVRDHIVIGHSDGGSIALIYAGGAPRPGLRGVITEAAHVFNEPLSHASIQAARIAYETTDLRSKLARFHRDVDHAFWGWNGVWLSDDFWTWNIEEYLPRIRVPLLVMQGEDDQYGTPAQVEAICSGAGGPAQKLLLPHCAHTPHREAPEATFTAMHAFVVEALEGSHSGPPAR</sequence>
<dbReference type="InterPro" id="IPR029058">
    <property type="entry name" value="AB_hydrolase_fold"/>
</dbReference>
<dbReference type="Pfam" id="PF12697">
    <property type="entry name" value="Abhydrolase_6"/>
    <property type="match status" value="1"/>
</dbReference>